<feature type="coiled-coil region" evidence="2">
    <location>
        <begin position="743"/>
        <end position="805"/>
    </location>
</feature>
<dbReference type="PANTHER" id="PTHR45916:SF1">
    <property type="entry name" value="STRUCTURAL MAINTENANCE OF CHROMOSOMES PROTEIN 5"/>
    <property type="match status" value="1"/>
</dbReference>
<dbReference type="RefSeq" id="WP_101649798.1">
    <property type="nucleotide sequence ID" value="NZ_PGVE01000072.1"/>
</dbReference>
<organism evidence="4 5">
    <name type="scientific">Neobacillus cucumis</name>
    <dbReference type="NCBI Taxonomy" id="1740721"/>
    <lineage>
        <taxon>Bacteria</taxon>
        <taxon>Bacillati</taxon>
        <taxon>Bacillota</taxon>
        <taxon>Bacilli</taxon>
        <taxon>Bacillales</taxon>
        <taxon>Bacillaceae</taxon>
        <taxon>Neobacillus</taxon>
    </lineage>
</organism>
<keyword evidence="5" id="KW-1185">Reference proteome</keyword>
<dbReference type="GO" id="GO:0000724">
    <property type="term" value="P:double-strand break repair via homologous recombination"/>
    <property type="evidence" value="ECO:0007669"/>
    <property type="project" value="TreeGrafter"/>
</dbReference>
<feature type="coiled-coil region" evidence="2">
    <location>
        <begin position="657"/>
        <end position="718"/>
    </location>
</feature>
<reference evidence="4 5" key="1">
    <citation type="submission" date="2017-11" db="EMBL/GenBank/DDBJ databases">
        <title>Comparitive Functional Genomics of Dry Heat Resistant strains isolated from the Viking Spacecraft.</title>
        <authorList>
            <person name="Seuylemezian A."/>
            <person name="Cooper K."/>
            <person name="Vaishampayan P."/>
        </authorList>
    </citation>
    <scope>NUCLEOTIDE SEQUENCE [LARGE SCALE GENOMIC DNA]</scope>
    <source>
        <strain evidence="4 5">V32-6</strain>
    </source>
</reference>
<evidence type="ECO:0000256" key="2">
    <source>
        <dbReference type="SAM" id="Coils"/>
    </source>
</evidence>
<proteinExistence type="predicted"/>
<evidence type="ECO:0000313" key="4">
    <source>
        <dbReference type="EMBL" id="PLS02454.1"/>
    </source>
</evidence>
<evidence type="ECO:0000259" key="3">
    <source>
        <dbReference type="Pfam" id="PF13476"/>
    </source>
</evidence>
<name>A0A2N5HAB6_9BACI</name>
<feature type="coiled-coil region" evidence="2">
    <location>
        <begin position="432"/>
        <end position="466"/>
    </location>
</feature>
<evidence type="ECO:0000313" key="5">
    <source>
        <dbReference type="Proteomes" id="UP000234950"/>
    </source>
</evidence>
<dbReference type="InterPro" id="IPR027417">
    <property type="entry name" value="P-loop_NTPase"/>
</dbReference>
<dbReference type="GO" id="GO:0030915">
    <property type="term" value="C:Smc5-Smc6 complex"/>
    <property type="evidence" value="ECO:0007669"/>
    <property type="project" value="TreeGrafter"/>
</dbReference>
<dbReference type="Gene3D" id="3.40.50.300">
    <property type="entry name" value="P-loop containing nucleotide triphosphate hydrolases"/>
    <property type="match status" value="2"/>
</dbReference>
<comment type="caution">
    <text evidence="4">The sequence shown here is derived from an EMBL/GenBank/DDBJ whole genome shotgun (WGS) entry which is preliminary data.</text>
</comment>
<dbReference type="OrthoDB" id="2481648at2"/>
<feature type="coiled-coil region" evidence="2">
    <location>
        <begin position="293"/>
        <end position="387"/>
    </location>
</feature>
<feature type="domain" description="Rad50/SbcC-type AAA" evidence="3">
    <location>
        <begin position="5"/>
        <end position="226"/>
    </location>
</feature>
<dbReference type="EMBL" id="PGVE01000072">
    <property type="protein sequence ID" value="PLS02454.1"/>
    <property type="molecule type" value="Genomic_DNA"/>
</dbReference>
<dbReference type="PANTHER" id="PTHR45916">
    <property type="entry name" value="STRUCTURAL MAINTENANCE OF CHROMOSOMES PROTEIN 5"/>
    <property type="match status" value="1"/>
</dbReference>
<dbReference type="GO" id="GO:0003697">
    <property type="term" value="F:single-stranded DNA binding"/>
    <property type="evidence" value="ECO:0007669"/>
    <property type="project" value="TreeGrafter"/>
</dbReference>
<dbReference type="SUPFAM" id="SSF52540">
    <property type="entry name" value="P-loop containing nucleoside triphosphate hydrolases"/>
    <property type="match status" value="2"/>
</dbReference>
<dbReference type="Pfam" id="PF13476">
    <property type="entry name" value="AAA_23"/>
    <property type="match status" value="1"/>
</dbReference>
<dbReference type="AlphaFoldDB" id="A0A2N5HAB6"/>
<dbReference type="GO" id="GO:0016887">
    <property type="term" value="F:ATP hydrolysis activity"/>
    <property type="evidence" value="ECO:0007669"/>
    <property type="project" value="InterPro"/>
</dbReference>
<sequence length="1073" mass="126233">MIPWRLTFTGIRDYRPTLIDLSGVNEHVMITGPNGAGKSTITFCMGAVLYSSKVAIEGLKSRNLSPDQTWKSRITLLFNNSSLMKIDAPRFIEFSLNMVQEPGQPIKKEYWISTGEEMDQWDETIRYSSGDRIYNFSAYRHALQYKYKIDPDLFYLIWYQQEVNQFAVMSPEERFRIFSEMHGIDKTQRDWEESIEKLKDTEESLRYAETNVKIKKQELTLKKRELDHYHDHQQRLNDGAKQYIEALLNLEHSHIKEIEKDKEIQIQLMTDLENCLQKQMEAKVKKDQNEAAKQDLKQSSIQLNLQIQEIENKIITSQNKAKQLREDIVRLEEELSATSAKKNRLTRSEEEVKLDLKALKKQQSKTLEDLKENQEDLKIKKDKFLKEVEVKIKLTHEIEANKELEFKHQECLRTYTSSHIVQETLDHLDMDLEHKKDLKHVLSNQLKELENEQDILRENRMLSSRQIESLKLLKIHQIKAYPLRELIQLDSTAQLQDEKLFNAIKYTIFFNGKEIIPPNDLYHVSLKGIIPDRSITKLPILHLEVKDGLPDVDLPFAMKALWWVEQFFNNQEYTIKNDILIDRMGIRGPQEKEKYILSEKALKARKEKVAALLEEKQKAKDSLEEEIVDNTKKIRHLNSVIQSVKEAEAFMTKEYERLNLKRKLDEVRAEEKNLKSIITVLETSISHFNRLIIEQSSLENILKEEEEIYQEIGQMKERFQFLTQLKASYTEQEKLISKMKTQRDILDDQYDKVSRDIKHVERKIGELQEELDIYSRDLRIFESQKRDAENRIELSQMKLIQYMDELTNLQKIHSSLYQKIISNVKTDSETSIQQMMNKREEGLVKFNHALDEEVDPAAPENYEAVKKEFERLDNECNRTKILLAQDQERTDQLKDHLEKTVNMRVLEIQQRFKSYMAHFQFDGEISWESYEDRQNRTHFKLFIKARKEGHRGVMEDVSVKARGGKVGKGVSGGEESLSSLLFALALLQNLKTSPGFIVLDEFDSALDENRKSKVFDLYVQELQRKLIILTPKSHEETYLNRFKKAFVVHHDPTIPQSKVVGLVKTEESLITQK</sequence>
<protein>
    <submittedName>
        <fullName evidence="4">Chromosome segregation protein SMC</fullName>
    </submittedName>
</protein>
<dbReference type="CDD" id="cd00267">
    <property type="entry name" value="ABC_ATPase"/>
    <property type="match status" value="1"/>
</dbReference>
<keyword evidence="1 2" id="KW-0175">Coiled coil</keyword>
<accession>A0A2N5HAB6</accession>
<dbReference type="Proteomes" id="UP000234950">
    <property type="component" value="Unassembled WGS sequence"/>
</dbReference>
<evidence type="ECO:0000256" key="1">
    <source>
        <dbReference type="ARBA" id="ARBA00023054"/>
    </source>
</evidence>
<dbReference type="InterPro" id="IPR038729">
    <property type="entry name" value="Rad50/SbcC_AAA"/>
</dbReference>
<feature type="coiled-coil region" evidence="2">
    <location>
        <begin position="602"/>
        <end position="633"/>
    </location>
</feature>
<gene>
    <name evidence="4" type="ORF">CVD27_20090</name>
</gene>